<dbReference type="PANTHER" id="PTHR38589:SF1">
    <property type="entry name" value="BLR0621 PROTEIN"/>
    <property type="match status" value="1"/>
</dbReference>
<evidence type="ECO:0000313" key="2">
    <source>
        <dbReference type="EMBL" id="APD51006.1"/>
    </source>
</evidence>
<dbReference type="Pfam" id="PF03734">
    <property type="entry name" value="YkuD"/>
    <property type="match status" value="1"/>
</dbReference>
<organism evidence="2 3">
    <name type="scientific">Francisella hispaniensis FSC454</name>
    <dbReference type="NCBI Taxonomy" id="1088883"/>
    <lineage>
        <taxon>Bacteria</taxon>
        <taxon>Pseudomonadati</taxon>
        <taxon>Pseudomonadota</taxon>
        <taxon>Gammaproteobacteria</taxon>
        <taxon>Thiotrichales</taxon>
        <taxon>Francisellaceae</taxon>
        <taxon>Francisella</taxon>
    </lineage>
</organism>
<dbReference type="RefSeq" id="WP_071794825.1">
    <property type="nucleotide sequence ID" value="NZ_CP018093.1"/>
</dbReference>
<dbReference type="EMBL" id="CP018093">
    <property type="protein sequence ID" value="APD51006.1"/>
    <property type="molecule type" value="Genomic_DNA"/>
</dbReference>
<dbReference type="KEGG" id="fhi:FSC454_07890"/>
<evidence type="ECO:0000313" key="3">
    <source>
        <dbReference type="Proteomes" id="UP000182459"/>
    </source>
</evidence>
<feature type="domain" description="L,D-TPase catalytic" evidence="1">
    <location>
        <begin position="36"/>
        <end position="201"/>
    </location>
</feature>
<dbReference type="GO" id="GO:0016740">
    <property type="term" value="F:transferase activity"/>
    <property type="evidence" value="ECO:0007669"/>
    <property type="project" value="InterPro"/>
</dbReference>
<dbReference type="Proteomes" id="UP000182459">
    <property type="component" value="Chromosome"/>
</dbReference>
<keyword evidence="3" id="KW-1185">Reference proteome</keyword>
<dbReference type="InterPro" id="IPR005490">
    <property type="entry name" value="LD_TPept_cat_dom"/>
</dbReference>
<proteinExistence type="predicted"/>
<dbReference type="AlphaFoldDB" id="A0AAC9J869"/>
<sequence length="230" mass="25870">MVSQNLNIQKIPKAKQLIVVTTPNWRSVSGKLWFLEKDNQNNWLAKKSAIAVVVGKNGLAWADSLYQSLVDADLKKEGDSKSPAGIFDIGKTFGFANISAVEYVQLKTGIECVDDSNSKYYNQIVDSNLIDDKDWLSAENMSEIAIYKYGIEILYNTNPVIAKKGSCIFMHIWKSQNTGTEGCTAMAEDDIREIQSYLDMSKNPILVQLTQDVYKQVQNDWQLPILFLKG</sequence>
<dbReference type="PANTHER" id="PTHR38589">
    <property type="entry name" value="BLR0621 PROTEIN"/>
    <property type="match status" value="1"/>
</dbReference>
<evidence type="ECO:0000259" key="1">
    <source>
        <dbReference type="Pfam" id="PF03734"/>
    </source>
</evidence>
<accession>A0AAC9J869</accession>
<reference evidence="2 3" key="1">
    <citation type="submission" date="2016-11" db="EMBL/GenBank/DDBJ databases">
        <authorList>
            <person name="Hagglund E."/>
            <person name="Bystrom M."/>
            <person name="Naslund J."/>
            <person name="Stenberg P."/>
            <person name="Sjodin A."/>
        </authorList>
    </citation>
    <scope>NUCLEOTIDE SEQUENCE [LARGE SCALE GENOMIC DNA]</scope>
    <source>
        <strain evidence="2 3">CCUG 58020</strain>
    </source>
</reference>
<gene>
    <name evidence="2" type="ORF">FSC454_07890</name>
</gene>
<name>A0AAC9J869_9GAMM</name>
<protein>
    <recommendedName>
        <fullName evidence="1">L,D-TPase catalytic domain-containing protein</fullName>
    </recommendedName>
</protein>